<keyword evidence="5 12" id="KW-1133">Transmembrane helix</keyword>
<evidence type="ECO:0000259" key="13">
    <source>
        <dbReference type="PROSITE" id="PS50198"/>
    </source>
</evidence>
<keyword evidence="11" id="KW-0413">Isomerase</keyword>
<evidence type="ECO:0000256" key="7">
    <source>
        <dbReference type="ARBA" id="ARBA00023186"/>
    </source>
</evidence>
<keyword evidence="6 12" id="KW-0472">Membrane</keyword>
<reference evidence="14 15" key="1">
    <citation type="submission" date="2020-05" db="EMBL/GenBank/DDBJ databases">
        <title>Thiomicrorhabdus sediminis sp.nov. and Thiomicrorhabdus xiamenensis sp.nov., novel sulfur-oxidizing bacteria isolated from coastal sediment.</title>
        <authorList>
            <person name="Liu X."/>
        </authorList>
    </citation>
    <scope>NUCLEOTIDE SEQUENCE [LARGE SCALE GENOMIC DNA]</scope>
    <source>
        <strain evidence="14 15">G2</strain>
    </source>
</reference>
<dbReference type="GO" id="GO:0005886">
    <property type="term" value="C:plasma membrane"/>
    <property type="evidence" value="ECO:0007669"/>
    <property type="project" value="UniProtKB-SubCell"/>
</dbReference>
<dbReference type="Pfam" id="PF13624">
    <property type="entry name" value="SurA_N_3"/>
    <property type="match status" value="1"/>
</dbReference>
<organism evidence="14 15">
    <name type="scientific">Thiomicrorhabdus xiamenensis</name>
    <dbReference type="NCBI Taxonomy" id="2739063"/>
    <lineage>
        <taxon>Bacteria</taxon>
        <taxon>Pseudomonadati</taxon>
        <taxon>Pseudomonadota</taxon>
        <taxon>Gammaproteobacteria</taxon>
        <taxon>Thiotrichales</taxon>
        <taxon>Piscirickettsiaceae</taxon>
        <taxon>Thiomicrorhabdus</taxon>
    </lineage>
</organism>
<dbReference type="GO" id="GO:0003755">
    <property type="term" value="F:peptidyl-prolyl cis-trans isomerase activity"/>
    <property type="evidence" value="ECO:0007669"/>
    <property type="project" value="UniProtKB-KW"/>
</dbReference>
<dbReference type="InterPro" id="IPR023058">
    <property type="entry name" value="PPIase_PpiC_CS"/>
</dbReference>
<evidence type="ECO:0000256" key="2">
    <source>
        <dbReference type="ARBA" id="ARBA00022475"/>
    </source>
</evidence>
<dbReference type="PROSITE" id="PS01096">
    <property type="entry name" value="PPIC_PPIASE_1"/>
    <property type="match status" value="1"/>
</dbReference>
<dbReference type="InterPro" id="IPR052029">
    <property type="entry name" value="PpiD_chaperone"/>
</dbReference>
<sequence length="633" mass="71268">MLQAIRDRAQGWIAWVIIGIIILVFALFGIEQYAQGDKSVDVAEVNGESIGSGEFLTLYNAQKQRLQQQFGDMYDTVVKDEDLRNQVLDALIESKLIEQWADSQKMVISDPQLAAAIQSAPVFQEEGKFSDKVYKEILSRNGFSVARFEHEQRQFLLENQFNNLLMSSSFATDAEVSQLAELQAQQREINYIRVDQRPFMDQVTVSEQQVAEYFEAHKADYIESEKVKVDYIDLSQQQIAKNIAVTDDAIEAFYNQNKSLFTTPEKRQASHILIRTQEGEESEQKALEKINEIKTKLDAGEDFAELAKTYSEDPGSALSGGELGSFEQGMMVPEFDQAVFSMQAGTISEPIKTEFGYHLIKLEKIQPQSVKPLADIRDQVVAEYRNQEAEKKYYDLLDQMNTMVYEQPDTLQPAADALGLKVQSSEFFGRHGGVDELTSNPKVSQAAFSDDVLKSKLNSTAIELGDNRAVVLRINTYQEERQKALSEVADEIKQQLLREAAVAESSKLADSLLAKVQQGESPESLMNSGVEWHTVGWVGRDSKNILPQMLAEVFKIKKPQKGESVWHKYQLQTGDSVLIQLKGVKSQELTAQQRDNLKNAYLELNGNAELAARLNALKATADIEKLKVYQTLK</sequence>
<evidence type="ECO:0000256" key="12">
    <source>
        <dbReference type="SAM" id="Phobius"/>
    </source>
</evidence>
<keyword evidence="11" id="KW-0697">Rotamase</keyword>
<dbReference type="Gene3D" id="3.10.50.40">
    <property type="match status" value="1"/>
</dbReference>
<evidence type="ECO:0000256" key="5">
    <source>
        <dbReference type="ARBA" id="ARBA00022989"/>
    </source>
</evidence>
<name>A0A7D4NNV2_9GAMM</name>
<dbReference type="InterPro" id="IPR000297">
    <property type="entry name" value="PPIase_PpiC"/>
</dbReference>
<dbReference type="Proteomes" id="UP000504724">
    <property type="component" value="Chromosome"/>
</dbReference>
<dbReference type="KEGG" id="txa:HQN79_05560"/>
<evidence type="ECO:0000313" key="15">
    <source>
        <dbReference type="Proteomes" id="UP000504724"/>
    </source>
</evidence>
<evidence type="ECO:0000256" key="4">
    <source>
        <dbReference type="ARBA" id="ARBA00022692"/>
    </source>
</evidence>
<evidence type="ECO:0000256" key="6">
    <source>
        <dbReference type="ARBA" id="ARBA00023136"/>
    </source>
</evidence>
<dbReference type="SUPFAM" id="SSF109998">
    <property type="entry name" value="Triger factor/SurA peptide-binding domain-like"/>
    <property type="match status" value="1"/>
</dbReference>
<evidence type="ECO:0000256" key="10">
    <source>
        <dbReference type="ARBA" id="ARBA00042775"/>
    </source>
</evidence>
<dbReference type="SUPFAM" id="SSF54534">
    <property type="entry name" value="FKBP-like"/>
    <property type="match status" value="1"/>
</dbReference>
<dbReference type="InterPro" id="IPR046357">
    <property type="entry name" value="PPIase_dom_sf"/>
</dbReference>
<evidence type="ECO:0000256" key="9">
    <source>
        <dbReference type="ARBA" id="ARBA00040743"/>
    </source>
</evidence>
<evidence type="ECO:0000256" key="3">
    <source>
        <dbReference type="ARBA" id="ARBA00022519"/>
    </source>
</evidence>
<proteinExistence type="inferred from homology"/>
<evidence type="ECO:0000256" key="11">
    <source>
        <dbReference type="PROSITE-ProRule" id="PRU00278"/>
    </source>
</evidence>
<gene>
    <name evidence="14" type="ORF">HQN79_05560</name>
</gene>
<dbReference type="AlphaFoldDB" id="A0A7D4NNV2"/>
<dbReference type="PROSITE" id="PS50198">
    <property type="entry name" value="PPIC_PPIASE_2"/>
    <property type="match status" value="1"/>
</dbReference>
<evidence type="ECO:0000256" key="1">
    <source>
        <dbReference type="ARBA" id="ARBA00004382"/>
    </source>
</evidence>
<keyword evidence="2" id="KW-1003">Cell membrane</keyword>
<dbReference type="EMBL" id="CP054020">
    <property type="protein sequence ID" value="QKI89073.1"/>
    <property type="molecule type" value="Genomic_DNA"/>
</dbReference>
<keyword evidence="3" id="KW-0997">Cell inner membrane</keyword>
<dbReference type="PANTHER" id="PTHR47529">
    <property type="entry name" value="PEPTIDYL-PROLYL CIS-TRANS ISOMERASE D"/>
    <property type="match status" value="1"/>
</dbReference>
<dbReference type="RefSeq" id="WP_173284868.1">
    <property type="nucleotide sequence ID" value="NZ_CP054020.1"/>
</dbReference>
<evidence type="ECO:0000256" key="8">
    <source>
        <dbReference type="ARBA" id="ARBA00038408"/>
    </source>
</evidence>
<dbReference type="PANTHER" id="PTHR47529:SF1">
    <property type="entry name" value="PERIPLASMIC CHAPERONE PPID"/>
    <property type="match status" value="1"/>
</dbReference>
<evidence type="ECO:0000313" key="14">
    <source>
        <dbReference type="EMBL" id="QKI89073.1"/>
    </source>
</evidence>
<dbReference type="Gene3D" id="1.10.4030.10">
    <property type="entry name" value="Porin chaperone SurA, peptide-binding domain"/>
    <property type="match status" value="1"/>
</dbReference>
<keyword evidence="4 12" id="KW-0812">Transmembrane</keyword>
<comment type="subcellular location">
    <subcellularLocation>
        <location evidence="1">Cell inner membrane</location>
        <topology evidence="1">Single-pass type II membrane protein</topology>
        <orientation evidence="1">Periplasmic side</orientation>
    </subcellularLocation>
</comment>
<feature type="domain" description="PpiC" evidence="13">
    <location>
        <begin position="264"/>
        <end position="364"/>
    </location>
</feature>
<keyword evidence="15" id="KW-1185">Reference proteome</keyword>
<keyword evidence="7" id="KW-0143">Chaperone</keyword>
<protein>
    <recommendedName>
        <fullName evidence="9">Periplasmic chaperone PpiD</fullName>
    </recommendedName>
    <alternativeName>
        <fullName evidence="10">Periplasmic folding chaperone</fullName>
    </alternativeName>
</protein>
<dbReference type="Pfam" id="PF13616">
    <property type="entry name" value="Rotamase_3"/>
    <property type="match status" value="1"/>
</dbReference>
<dbReference type="InterPro" id="IPR027304">
    <property type="entry name" value="Trigger_fact/SurA_dom_sf"/>
</dbReference>
<comment type="similarity">
    <text evidence="8">Belongs to the PpiD chaperone family.</text>
</comment>
<accession>A0A7D4NNV2</accession>
<feature type="transmembrane region" description="Helical" evidence="12">
    <location>
        <begin position="12"/>
        <end position="30"/>
    </location>
</feature>